<dbReference type="InterPro" id="IPR001343">
    <property type="entry name" value="Hemolysn_Ca-bd"/>
</dbReference>
<keyword evidence="2" id="KW-0964">Secreted</keyword>
<dbReference type="AlphaFoldDB" id="A0A366X6J3"/>
<feature type="compositionally biased region" description="Acidic residues" evidence="3">
    <location>
        <begin position="452"/>
        <end position="463"/>
    </location>
</feature>
<dbReference type="RefSeq" id="WP_113822815.1">
    <property type="nucleotide sequence ID" value="NZ_QOCE01000017.1"/>
</dbReference>
<comment type="caution">
    <text evidence="4">The sequence shown here is derived from an EMBL/GenBank/DDBJ whole genome shotgun (WGS) entry which is preliminary data.</text>
</comment>
<evidence type="ECO:0000256" key="1">
    <source>
        <dbReference type="ARBA" id="ARBA00004613"/>
    </source>
</evidence>
<dbReference type="InterPro" id="IPR011049">
    <property type="entry name" value="Serralysin-like_metalloprot_C"/>
</dbReference>
<accession>A0A366X6J3</accession>
<feature type="region of interest" description="Disordered" evidence="3">
    <location>
        <begin position="451"/>
        <end position="470"/>
    </location>
</feature>
<comment type="subcellular location">
    <subcellularLocation>
        <location evidence="1">Secreted</location>
    </subcellularLocation>
</comment>
<dbReference type="GO" id="GO:0005509">
    <property type="term" value="F:calcium ion binding"/>
    <property type="evidence" value="ECO:0007669"/>
    <property type="project" value="InterPro"/>
</dbReference>
<dbReference type="PANTHER" id="PTHR38340:SF1">
    <property type="entry name" value="S-LAYER PROTEIN"/>
    <property type="match status" value="1"/>
</dbReference>
<dbReference type="OrthoDB" id="7355596at2"/>
<organism evidence="4 5">
    <name type="scientific">Phaeobacter gallaeciensis</name>
    <dbReference type="NCBI Taxonomy" id="60890"/>
    <lineage>
        <taxon>Bacteria</taxon>
        <taxon>Pseudomonadati</taxon>
        <taxon>Pseudomonadota</taxon>
        <taxon>Alphaproteobacteria</taxon>
        <taxon>Rhodobacterales</taxon>
        <taxon>Roseobacteraceae</taxon>
        <taxon>Phaeobacter</taxon>
    </lineage>
</organism>
<gene>
    <name evidence="4" type="ORF">DS909_07375</name>
</gene>
<dbReference type="PANTHER" id="PTHR38340">
    <property type="entry name" value="S-LAYER PROTEIN"/>
    <property type="match status" value="1"/>
</dbReference>
<proteinExistence type="predicted"/>
<dbReference type="EMBL" id="QOCE01000017">
    <property type="protein sequence ID" value="RBW57957.1"/>
    <property type="molecule type" value="Genomic_DNA"/>
</dbReference>
<dbReference type="InterPro" id="IPR050557">
    <property type="entry name" value="RTX_toxin/Mannuronan_C5-epim"/>
</dbReference>
<dbReference type="PRINTS" id="PR00313">
    <property type="entry name" value="CABNDNGRPT"/>
</dbReference>
<evidence type="ECO:0008006" key="6">
    <source>
        <dbReference type="Google" id="ProtNLM"/>
    </source>
</evidence>
<dbReference type="Pfam" id="PF00353">
    <property type="entry name" value="HemolysinCabind"/>
    <property type="match status" value="9"/>
</dbReference>
<dbReference type="PROSITE" id="PS00330">
    <property type="entry name" value="HEMOLYSIN_CALCIUM"/>
    <property type="match status" value="5"/>
</dbReference>
<evidence type="ECO:0000256" key="2">
    <source>
        <dbReference type="ARBA" id="ARBA00022525"/>
    </source>
</evidence>
<feature type="region of interest" description="Disordered" evidence="3">
    <location>
        <begin position="591"/>
        <end position="631"/>
    </location>
</feature>
<protein>
    <recommendedName>
        <fullName evidence="6">Calcium-binding protein</fullName>
    </recommendedName>
</protein>
<dbReference type="SUPFAM" id="SSF51120">
    <property type="entry name" value="beta-Roll"/>
    <property type="match status" value="6"/>
</dbReference>
<sequence length="1225" mass="128085">MTYTLVPTSDAFPAYADRTGSQSRSDIAALADGGAIVVYTQKTQPDQNVYHYVHEMFAQRYDANGTAVGAAISIDLSDSDNDGHGGPSLYPAVTGLADGGYAIGWRDFATRDAKVRSYDADGTARGETIIALPDHDVGGGRMAEVHANSGYYSINALDTGGFAFTWNAEYSGILAQYGGAQIMYTQTFAQDGTAVGSPVAVTPWVGTGSYSVDRHNWISDSVELPGGNYIVLMRGGEGAPGNTSDDAAVLGRIYDQNGNAVGASFMINENTPVWNESNPAATAMPDGGFVVTWHNGSVSAWRRFDADGDPVTSSMVLDASYRDTKVAALEDGGFLITARYVAGGSVGYTTYAQRFDENNEAVGDMFVATERRAPDYETNYYHSPLDLVTLGNGKVMALIKSRAFSDDLSDDVLLRLYMPDALGTSGDDQMTAAVGGTAIFGRNGDDSLQGSDDADYLDGEIGDDTVSGGLGDDTLVAGDGADSLDGGVGDDVVIEGAGNDTMVGGDGTDTAVFGVRVSDVTVRGAADALTISHTGSSDLVQGFETFEFTNGSYTDTRTLAEVLELRNMYVYGTGGDDTIVGDFGEDSLYGSSGDDEIFGEAGDDSIEGSDGEDQLRGGVGNDTLDGGHGNDGLFGDAGDDVLHAGKDDDALDGGEGNDTAVFYGFPIDALVVGGPDDAITIEYNGYYDPQHNVVTNVETFEFRPYNDPVTVMTYAQILDLRNREITGTAGEDTLTGNHGDDTIRGLAGNDLLQGAEADDLLVGGADDDILHGGSGSDTAVVDASLRSGGSLSAMLGHVQDGLSVGTSDGNDIIHNDIEFIQFSDETISFSDLADLVPPTITGTAAAENVTGTAASELINAMDGDDWITPGGGDDTVDGGSGRDMISFFNLADTPGRTNTDYRLEIDMSAGSAVNHDGSENISFTNVERLTSTIFADWIRGTDGDDQIRGLGDYDWIIATEGGDTIDGGTGQDMISFFEYQSNATNVVADIFSSNGLPPTGAQASGLVVDLANPSNNTGLAAGLNLTSVERITGSGRQDVFYGDAGQNDFRGLGDYDWFVSSTGGRERYFGGDGIDTVTYFNASSGIVANLSNGATVNGRESGYGSGGDAARDLYFEIENLVGSRFDDELRGSSERNQLNGLEGDDFIFGYGGIDYLKGGLGNDHIDGGGGSDYALFEGNASDYSLTRGSGSNSNQITVVSAEGTDSLVDVEYLSFDDGDISIWSL</sequence>
<dbReference type="InterPro" id="IPR018511">
    <property type="entry name" value="Hemolysin-typ_Ca-bd_CS"/>
</dbReference>
<dbReference type="Proteomes" id="UP000252706">
    <property type="component" value="Unassembled WGS sequence"/>
</dbReference>
<dbReference type="GO" id="GO:0005576">
    <property type="term" value="C:extracellular region"/>
    <property type="evidence" value="ECO:0007669"/>
    <property type="project" value="UniProtKB-SubCell"/>
</dbReference>
<name>A0A366X6J3_9RHOB</name>
<reference evidence="4 5" key="1">
    <citation type="submission" date="2018-07" db="EMBL/GenBank/DDBJ databases">
        <title>Modular assembly of carbohydrate-degrading microbial communities in the ocean.</title>
        <authorList>
            <person name="Enke T.N."/>
            <person name="Datta M.S."/>
            <person name="Schwartzman J.A."/>
            <person name="Cermak N."/>
            <person name="Schmitz D.A."/>
            <person name="Barrere J."/>
            <person name="Cordero O.X."/>
        </authorList>
    </citation>
    <scope>NUCLEOTIDE SEQUENCE [LARGE SCALE GENOMIC DNA]</scope>
    <source>
        <strain evidence="4 5">C3M10</strain>
    </source>
</reference>
<dbReference type="Gene3D" id="2.150.10.10">
    <property type="entry name" value="Serralysin-like metalloprotease, C-terminal"/>
    <property type="match status" value="6"/>
</dbReference>
<evidence type="ECO:0000256" key="3">
    <source>
        <dbReference type="SAM" id="MobiDB-lite"/>
    </source>
</evidence>
<evidence type="ECO:0000313" key="5">
    <source>
        <dbReference type="Proteomes" id="UP000252706"/>
    </source>
</evidence>
<evidence type="ECO:0000313" key="4">
    <source>
        <dbReference type="EMBL" id="RBW57957.1"/>
    </source>
</evidence>
<feature type="compositionally biased region" description="Acidic residues" evidence="3">
    <location>
        <begin position="593"/>
        <end position="612"/>
    </location>
</feature>